<dbReference type="EMBL" id="KL402767">
    <property type="protein sequence ID" value="KEH17120.1"/>
    <property type="molecule type" value="Genomic_DNA"/>
</dbReference>
<dbReference type="Proteomes" id="UP000002051">
    <property type="component" value="Unassembled WGS sequence"/>
</dbReference>
<dbReference type="HOGENOM" id="CLU_700900_0_0_1"/>
<sequence>MAERTLKEYATPSTEEPQAIIVYPTVEGNNFEIKPALLNLVQQNQFSGSPTEDPNLHISTFKRLNGTIKENQEAVRLHLFPFSLRDRATAWFYSLEVDSVDAAAGGALMNKNYTEAYALIEDMAQNHYQWTNERAITASTPSRKEAGMYEVSYYDHLAAKVDALTQKFEKHNVSAVTPTPTSPPCKICGIFGHIGVDCQLGSAANSIEQMNYAQYNQGTRPNQNFYKNPQGSYGQVAPPGYTNNQRVAQKSSLEILLENCMMNQNKQLKELKNQTGFLNDSLSKLNTKVDFIATHTKMLETQISQVAQQVATSSQTPGVFLGQTEPNPKAHVNAISFGGSKLQETVAKAKITKGENVKLLGEKYVIKSEKPLDKNKAPSPLRLVKLNLEAQFNKFVNMLKKICIKIPFAESLSRMPLYAKFLK</sequence>
<evidence type="ECO:0000313" key="3">
    <source>
        <dbReference type="Proteomes" id="UP000002051"/>
    </source>
</evidence>
<evidence type="ECO:0000313" key="2">
    <source>
        <dbReference type="EnsemblPlants" id="KEH17120"/>
    </source>
</evidence>
<dbReference type="PANTHER" id="PTHR33223:SF11">
    <property type="entry name" value="ELEMENT PROTEIN, PUTATIVE-RELATED"/>
    <property type="match status" value="1"/>
</dbReference>
<name>A0A072TU78_MEDTR</name>
<reference evidence="2" key="3">
    <citation type="submission" date="2015-06" db="UniProtKB">
        <authorList>
            <consortium name="EnsemblPlants"/>
        </authorList>
    </citation>
    <scope>IDENTIFICATION</scope>
    <source>
        <strain evidence="2">cv. Jemalong A17</strain>
    </source>
</reference>
<proteinExistence type="predicted"/>
<evidence type="ECO:0000313" key="1">
    <source>
        <dbReference type="EMBL" id="KEH17120.1"/>
    </source>
</evidence>
<reference evidence="1 3" key="2">
    <citation type="journal article" date="2014" name="BMC Genomics">
        <title>An improved genome release (version Mt4.0) for the model legume Medicago truncatula.</title>
        <authorList>
            <person name="Tang H."/>
            <person name="Krishnakumar V."/>
            <person name="Bidwell S."/>
            <person name="Rosen B."/>
            <person name="Chan A."/>
            <person name="Zhou S."/>
            <person name="Gentzbittel L."/>
            <person name="Childs K.L."/>
            <person name="Yandell M."/>
            <person name="Gundlach H."/>
            <person name="Mayer K.F."/>
            <person name="Schwartz D.C."/>
            <person name="Town C.D."/>
        </authorList>
    </citation>
    <scope>GENOME REANNOTATION</scope>
    <source>
        <strain evidence="1">A17</strain>
        <strain evidence="2 3">cv. Jemalong A17</strain>
    </source>
</reference>
<reference evidence="1 3" key="1">
    <citation type="journal article" date="2011" name="Nature">
        <title>The Medicago genome provides insight into the evolution of rhizobial symbioses.</title>
        <authorList>
            <person name="Young N.D."/>
            <person name="Debelle F."/>
            <person name="Oldroyd G.E."/>
            <person name="Geurts R."/>
            <person name="Cannon S.B."/>
            <person name="Udvardi M.K."/>
            <person name="Benedito V.A."/>
            <person name="Mayer K.F."/>
            <person name="Gouzy J."/>
            <person name="Schoof H."/>
            <person name="Van de Peer Y."/>
            <person name="Proost S."/>
            <person name="Cook D.R."/>
            <person name="Meyers B.C."/>
            <person name="Spannagl M."/>
            <person name="Cheung F."/>
            <person name="De Mita S."/>
            <person name="Krishnakumar V."/>
            <person name="Gundlach H."/>
            <person name="Zhou S."/>
            <person name="Mudge J."/>
            <person name="Bharti A.K."/>
            <person name="Murray J.D."/>
            <person name="Naoumkina M.A."/>
            <person name="Rosen B."/>
            <person name="Silverstein K.A."/>
            <person name="Tang H."/>
            <person name="Rombauts S."/>
            <person name="Zhao P.X."/>
            <person name="Zhou P."/>
            <person name="Barbe V."/>
            <person name="Bardou P."/>
            <person name="Bechner M."/>
            <person name="Bellec A."/>
            <person name="Berger A."/>
            <person name="Berges H."/>
            <person name="Bidwell S."/>
            <person name="Bisseling T."/>
            <person name="Choisne N."/>
            <person name="Couloux A."/>
            <person name="Denny R."/>
            <person name="Deshpande S."/>
            <person name="Dai X."/>
            <person name="Doyle J.J."/>
            <person name="Dudez A.M."/>
            <person name="Farmer A.D."/>
            <person name="Fouteau S."/>
            <person name="Franken C."/>
            <person name="Gibelin C."/>
            <person name="Gish J."/>
            <person name="Goldstein S."/>
            <person name="Gonzalez A.J."/>
            <person name="Green P.J."/>
            <person name="Hallab A."/>
            <person name="Hartog M."/>
            <person name="Hua A."/>
            <person name="Humphray S.J."/>
            <person name="Jeong D.H."/>
            <person name="Jing Y."/>
            <person name="Jocker A."/>
            <person name="Kenton S.M."/>
            <person name="Kim D.J."/>
            <person name="Klee K."/>
            <person name="Lai H."/>
            <person name="Lang C."/>
            <person name="Lin S."/>
            <person name="Macmil S.L."/>
            <person name="Magdelenat G."/>
            <person name="Matthews L."/>
            <person name="McCorrison J."/>
            <person name="Monaghan E.L."/>
            <person name="Mun J.H."/>
            <person name="Najar F.Z."/>
            <person name="Nicholson C."/>
            <person name="Noirot C."/>
            <person name="O'Bleness M."/>
            <person name="Paule C.R."/>
            <person name="Poulain J."/>
            <person name="Prion F."/>
            <person name="Qin B."/>
            <person name="Qu C."/>
            <person name="Retzel E.F."/>
            <person name="Riddle C."/>
            <person name="Sallet E."/>
            <person name="Samain S."/>
            <person name="Samson N."/>
            <person name="Sanders I."/>
            <person name="Saurat O."/>
            <person name="Scarpelli C."/>
            <person name="Schiex T."/>
            <person name="Segurens B."/>
            <person name="Severin A.J."/>
            <person name="Sherrier D.J."/>
            <person name="Shi R."/>
            <person name="Sims S."/>
            <person name="Singer S.R."/>
            <person name="Sinharoy S."/>
            <person name="Sterck L."/>
            <person name="Viollet A."/>
            <person name="Wang B.B."/>
            <person name="Wang K."/>
            <person name="Wang M."/>
            <person name="Wang X."/>
            <person name="Warfsmann J."/>
            <person name="Weissenbach J."/>
            <person name="White D.D."/>
            <person name="White J.D."/>
            <person name="Wiley G.B."/>
            <person name="Wincker P."/>
            <person name="Xing Y."/>
            <person name="Yang L."/>
            <person name="Yao Z."/>
            <person name="Ying F."/>
            <person name="Zhai J."/>
            <person name="Zhou L."/>
            <person name="Zuber A."/>
            <person name="Denarie J."/>
            <person name="Dixon R.A."/>
            <person name="May G.D."/>
            <person name="Schwartz D.C."/>
            <person name="Rogers J."/>
            <person name="Quetier F."/>
            <person name="Town C.D."/>
            <person name="Roe B.A."/>
        </authorList>
    </citation>
    <scope>NUCLEOTIDE SEQUENCE [LARGE SCALE GENOMIC DNA]</scope>
    <source>
        <strain evidence="1">A17</strain>
        <strain evidence="2 3">cv. Jemalong A17</strain>
    </source>
</reference>
<dbReference type="PANTHER" id="PTHR33223">
    <property type="entry name" value="CCHC-TYPE DOMAIN-CONTAINING PROTEIN"/>
    <property type="match status" value="1"/>
</dbReference>
<dbReference type="EnsemblPlants" id="KEH17120">
    <property type="protein sequence ID" value="KEH17120"/>
    <property type="gene ID" value="MTR_0042s0120"/>
</dbReference>
<organism evidence="1 3">
    <name type="scientific">Medicago truncatula</name>
    <name type="common">Barrel medic</name>
    <name type="synonym">Medicago tribuloides</name>
    <dbReference type="NCBI Taxonomy" id="3880"/>
    <lineage>
        <taxon>Eukaryota</taxon>
        <taxon>Viridiplantae</taxon>
        <taxon>Streptophyta</taxon>
        <taxon>Embryophyta</taxon>
        <taxon>Tracheophyta</taxon>
        <taxon>Spermatophyta</taxon>
        <taxon>Magnoliopsida</taxon>
        <taxon>eudicotyledons</taxon>
        <taxon>Gunneridae</taxon>
        <taxon>Pentapetalae</taxon>
        <taxon>rosids</taxon>
        <taxon>fabids</taxon>
        <taxon>Fabales</taxon>
        <taxon>Fabaceae</taxon>
        <taxon>Papilionoideae</taxon>
        <taxon>50 kb inversion clade</taxon>
        <taxon>NPAAA clade</taxon>
        <taxon>Hologalegina</taxon>
        <taxon>IRL clade</taxon>
        <taxon>Trifolieae</taxon>
        <taxon>Medicago</taxon>
    </lineage>
</organism>
<accession>A0A072TU78</accession>
<gene>
    <name evidence="1" type="ORF">MTR_0042s0120</name>
</gene>
<keyword evidence="3" id="KW-1185">Reference proteome</keyword>
<dbReference type="AlphaFoldDB" id="A0A072TU78"/>
<protein>
    <submittedName>
        <fullName evidence="1">Transposable element protein, putative</fullName>
    </submittedName>
</protein>